<evidence type="ECO:0000313" key="2">
    <source>
        <dbReference type="Proteomes" id="UP000280819"/>
    </source>
</evidence>
<dbReference type="OrthoDB" id="5792777at2"/>
<protein>
    <submittedName>
        <fullName evidence="1">Uncharacterized protein</fullName>
    </submittedName>
</protein>
<dbReference type="AlphaFoldDB" id="A0A3P1TDH5"/>
<reference evidence="1 2" key="1">
    <citation type="submission" date="2018-11" db="EMBL/GenBank/DDBJ databases">
        <title>Genomes From Bacteria Associated with the Canine Oral Cavity: a Test Case for Automated Genome-Based Taxonomic Assignment.</title>
        <authorList>
            <person name="Coil D.A."/>
            <person name="Jospin G."/>
            <person name="Darling A.E."/>
            <person name="Wallis C."/>
            <person name="Davis I.J."/>
            <person name="Harris S."/>
            <person name="Eisen J.A."/>
            <person name="Holcombe L.J."/>
            <person name="O'Flynn C."/>
        </authorList>
    </citation>
    <scope>NUCLEOTIDE SEQUENCE [LARGE SCALE GENOMIC DNA]</scope>
    <source>
        <strain evidence="1 2">OH887_COT-365</strain>
    </source>
</reference>
<dbReference type="Proteomes" id="UP000280819">
    <property type="component" value="Unassembled WGS sequence"/>
</dbReference>
<proteinExistence type="predicted"/>
<organism evidence="1 2">
    <name type="scientific">Arachnia propionica</name>
    <dbReference type="NCBI Taxonomy" id="1750"/>
    <lineage>
        <taxon>Bacteria</taxon>
        <taxon>Bacillati</taxon>
        <taxon>Actinomycetota</taxon>
        <taxon>Actinomycetes</taxon>
        <taxon>Propionibacteriales</taxon>
        <taxon>Propionibacteriaceae</taxon>
        <taxon>Arachnia</taxon>
    </lineage>
</organism>
<dbReference type="EMBL" id="RQZG01000001">
    <property type="protein sequence ID" value="RRD06936.1"/>
    <property type="molecule type" value="Genomic_DNA"/>
</dbReference>
<evidence type="ECO:0000313" key="1">
    <source>
        <dbReference type="EMBL" id="RRD06936.1"/>
    </source>
</evidence>
<sequence length="140" mass="15561">METTPSQAAVAAPLDDGERVFTWDGVEFRVDEKLARELVRDRAGARLFDEIVGGYLAAMPQVAEAIRADLMQWGDWFDPAVLGTGPQEIAACLGPVRVHTVSRRWGTRLTYTEHRLDEDHLLDLEIAGAWESIDEVVLDG</sequence>
<accession>A0A3P1TDH5</accession>
<name>A0A3P1TDH5_9ACTN</name>
<comment type="caution">
    <text evidence="1">The sequence shown here is derived from an EMBL/GenBank/DDBJ whole genome shotgun (WGS) entry which is preliminary data.</text>
</comment>
<dbReference type="RefSeq" id="WP_124841544.1">
    <property type="nucleotide sequence ID" value="NZ_RQZG01000001.1"/>
</dbReference>
<gene>
    <name evidence="1" type="ORF">EII34_00030</name>
</gene>